<dbReference type="PROSITE" id="PS50042">
    <property type="entry name" value="CNMP_BINDING_3"/>
    <property type="match status" value="1"/>
</dbReference>
<dbReference type="InterPro" id="IPR005467">
    <property type="entry name" value="His_kinase_dom"/>
</dbReference>
<dbReference type="PRINTS" id="PR00344">
    <property type="entry name" value="BCTRLSENSOR"/>
</dbReference>
<dbReference type="InterPro" id="IPR036890">
    <property type="entry name" value="HATPase_C_sf"/>
</dbReference>
<dbReference type="InterPro" id="IPR018488">
    <property type="entry name" value="cNMP-bd_CS"/>
</dbReference>
<evidence type="ECO:0000256" key="3">
    <source>
        <dbReference type="ARBA" id="ARBA00022777"/>
    </source>
</evidence>
<dbReference type="EC" id="2.7.13.3" evidence="2"/>
<dbReference type="Gene3D" id="3.30.565.10">
    <property type="entry name" value="Histidine kinase-like ATPase, C-terminal domain"/>
    <property type="match status" value="1"/>
</dbReference>
<feature type="domain" description="Cyclic nucleotide-binding" evidence="5">
    <location>
        <begin position="44"/>
        <end position="123"/>
    </location>
</feature>
<dbReference type="InterPro" id="IPR000595">
    <property type="entry name" value="cNMP-bd_dom"/>
</dbReference>
<dbReference type="PROSITE" id="PS50109">
    <property type="entry name" value="HIS_KIN"/>
    <property type="match status" value="1"/>
</dbReference>
<accession>A0ABT2M798</accession>
<dbReference type="InterPro" id="IPR004358">
    <property type="entry name" value="Sig_transdc_His_kin-like_C"/>
</dbReference>
<keyword evidence="7" id="KW-0547">Nucleotide-binding</keyword>
<dbReference type="GO" id="GO:0005524">
    <property type="term" value="F:ATP binding"/>
    <property type="evidence" value="ECO:0007669"/>
    <property type="project" value="UniProtKB-KW"/>
</dbReference>
<dbReference type="CDD" id="cd00038">
    <property type="entry name" value="CAP_ED"/>
    <property type="match status" value="1"/>
</dbReference>
<keyword evidence="3" id="KW-0808">Transferase</keyword>
<dbReference type="InterPro" id="IPR018490">
    <property type="entry name" value="cNMP-bd_dom_sf"/>
</dbReference>
<dbReference type="InterPro" id="IPR003594">
    <property type="entry name" value="HATPase_dom"/>
</dbReference>
<dbReference type="InterPro" id="IPR014710">
    <property type="entry name" value="RmlC-like_jellyroll"/>
</dbReference>
<keyword evidence="3" id="KW-0418">Kinase</keyword>
<dbReference type="PROSITE" id="PS00888">
    <property type="entry name" value="CNMP_BINDING_1"/>
    <property type="match status" value="1"/>
</dbReference>
<keyword evidence="4" id="KW-0902">Two-component regulatory system</keyword>
<proteinExistence type="predicted"/>
<evidence type="ECO:0000259" key="6">
    <source>
        <dbReference type="PROSITE" id="PS50109"/>
    </source>
</evidence>
<evidence type="ECO:0000313" key="8">
    <source>
        <dbReference type="Proteomes" id="UP001206639"/>
    </source>
</evidence>
<keyword evidence="7" id="KW-0067">ATP-binding</keyword>
<dbReference type="SUPFAM" id="SSF55874">
    <property type="entry name" value="ATPase domain of HSP90 chaperone/DNA topoisomerase II/histidine kinase"/>
    <property type="match status" value="1"/>
</dbReference>
<dbReference type="Gene3D" id="2.60.120.10">
    <property type="entry name" value="Jelly Rolls"/>
    <property type="match status" value="1"/>
</dbReference>
<dbReference type="Gene3D" id="1.10.287.130">
    <property type="match status" value="1"/>
</dbReference>
<evidence type="ECO:0000256" key="2">
    <source>
        <dbReference type="ARBA" id="ARBA00012438"/>
    </source>
</evidence>
<dbReference type="PANTHER" id="PTHR43065:SF48">
    <property type="entry name" value="HISTIDINE KINASE"/>
    <property type="match status" value="1"/>
</dbReference>
<name>A0ABT2M798_9MYCO</name>
<gene>
    <name evidence="7" type="ORF">N4S67_06880</name>
</gene>
<organism evidence="7 8">
    <name type="scientific">Mycobacterium deserti</name>
    <dbReference type="NCBI Taxonomy" id="2978347"/>
    <lineage>
        <taxon>Bacteria</taxon>
        <taxon>Bacillati</taxon>
        <taxon>Actinomycetota</taxon>
        <taxon>Actinomycetes</taxon>
        <taxon>Mycobacteriales</taxon>
        <taxon>Mycobacteriaceae</taxon>
        <taxon>Mycobacterium</taxon>
    </lineage>
</organism>
<dbReference type="SUPFAM" id="SSF51206">
    <property type="entry name" value="cAMP-binding domain-like"/>
    <property type="match status" value="1"/>
</dbReference>
<dbReference type="Pfam" id="PF02518">
    <property type="entry name" value="HATPase_c"/>
    <property type="match status" value="1"/>
</dbReference>
<reference evidence="8" key="1">
    <citation type="submission" date="2023-07" db="EMBL/GenBank/DDBJ databases">
        <authorList>
            <person name="Deng Y."/>
            <person name="Zhang Y.-Q."/>
        </authorList>
    </citation>
    <scope>NUCLEOTIDE SEQUENCE [LARGE SCALE GENOMIC DNA]</scope>
    <source>
        <strain evidence="8">CPCC 205710</strain>
    </source>
</reference>
<evidence type="ECO:0000256" key="4">
    <source>
        <dbReference type="ARBA" id="ARBA00023012"/>
    </source>
</evidence>
<keyword evidence="8" id="KW-1185">Reference proteome</keyword>
<feature type="domain" description="Histidine kinase" evidence="6">
    <location>
        <begin position="311"/>
        <end position="481"/>
    </location>
</feature>
<evidence type="ECO:0000313" key="7">
    <source>
        <dbReference type="EMBL" id="MCT7658143.1"/>
    </source>
</evidence>
<evidence type="ECO:0000259" key="5">
    <source>
        <dbReference type="PROSITE" id="PS50042"/>
    </source>
</evidence>
<dbReference type="PANTHER" id="PTHR43065">
    <property type="entry name" value="SENSOR HISTIDINE KINASE"/>
    <property type="match status" value="1"/>
</dbReference>
<dbReference type="Proteomes" id="UP001206639">
    <property type="component" value="Unassembled WGS sequence"/>
</dbReference>
<dbReference type="EMBL" id="JAODWD010000002">
    <property type="protein sequence ID" value="MCT7658143.1"/>
    <property type="molecule type" value="Genomic_DNA"/>
</dbReference>
<comment type="caution">
    <text evidence="7">The sequence shown here is derived from an EMBL/GenBank/DDBJ whole genome shotgun (WGS) entry which is preliminary data.</text>
</comment>
<dbReference type="SMART" id="SM00387">
    <property type="entry name" value="HATPase_c"/>
    <property type="match status" value="1"/>
</dbReference>
<comment type="catalytic activity">
    <reaction evidence="1">
        <text>ATP + protein L-histidine = ADP + protein N-phospho-L-histidine.</text>
        <dbReference type="EC" id="2.7.13.3"/>
    </reaction>
</comment>
<protein>
    <recommendedName>
        <fullName evidence="2">histidine kinase</fullName>
        <ecNumber evidence="2">2.7.13.3</ecNumber>
    </recommendedName>
</protein>
<evidence type="ECO:0000256" key="1">
    <source>
        <dbReference type="ARBA" id="ARBA00000085"/>
    </source>
</evidence>
<dbReference type="RefSeq" id="WP_260992217.1">
    <property type="nucleotide sequence ID" value="NZ_JAODWD010000002.1"/>
</dbReference>
<dbReference type="Pfam" id="PF00027">
    <property type="entry name" value="cNMP_binding"/>
    <property type="match status" value="1"/>
</dbReference>
<sequence length="497" mass="54614">MGESENRCMPDELRSLFLFEKLSDRQLQILCENGHIGTFEPGPVCTEGEPATCFYVLLDGELVMSKRSGGVDVVTNRTSQRGVYCGAWSAYVPNEEHIYEASVRVTRPSRFFVLDADAFARFMKSEFPMAVHLLEGHKVGGRRQSQALGQREKLLALGTITAGLTHQLNNPAAAAARAVADLRDGVGKMRHKLAMLADGKFTPEALRVLVSIQDEVAEQVAKSKAQELTALESSDREEQIGDWLEGHGIVGAWDYAPTFVEAGLDIDWLEKVQASIDDVDCSATMQSAIGWLKYTIDTELRMNEIADASARISGLLAGAKKYSQMDRAEYQMVNVHELLWNTLKTLFGDKVGPDKPVKLVKEWDKSIPEISCYPGGLNEVWDVIINNAIQAMGGHGTLTIKTAREGDDMVRVEIGDDGPGIPEDIINRIFTAFFTTKPFGEGDGLGLDLARRIVVEKHQGDIRVQSKPGDTRFIILLPLVAPAPEAPTPIELPVHAE</sequence>